<dbReference type="Pfam" id="PF00294">
    <property type="entry name" value="PfkB"/>
    <property type="match status" value="1"/>
</dbReference>
<dbReference type="GO" id="GO:0044281">
    <property type="term" value="P:small molecule metabolic process"/>
    <property type="evidence" value="ECO:0007669"/>
    <property type="project" value="UniProtKB-ARBA"/>
</dbReference>
<comment type="similarity">
    <text evidence="1">Belongs to the carbohydrate kinase PfkB family.</text>
</comment>
<dbReference type="Gene3D" id="3.40.1190.20">
    <property type="match status" value="1"/>
</dbReference>
<dbReference type="GO" id="GO:0016052">
    <property type="term" value="P:carbohydrate catabolic process"/>
    <property type="evidence" value="ECO:0007669"/>
    <property type="project" value="UniProtKB-ARBA"/>
</dbReference>
<dbReference type="GO" id="GO:0008662">
    <property type="term" value="F:1-phosphofructokinase activity"/>
    <property type="evidence" value="ECO:0007669"/>
    <property type="project" value="InterPro"/>
</dbReference>
<evidence type="ECO:0000256" key="6">
    <source>
        <dbReference type="PIRNR" id="PIRNR000535"/>
    </source>
</evidence>
<dbReference type="NCBIfam" id="TIGR03168">
    <property type="entry name" value="1-PFK"/>
    <property type="match status" value="1"/>
</dbReference>
<dbReference type="InterPro" id="IPR022463">
    <property type="entry name" value="1-PFruKinase"/>
</dbReference>
<dbReference type="AlphaFoldDB" id="A0AB38A6C3"/>
<dbReference type="GO" id="GO:0005829">
    <property type="term" value="C:cytosol"/>
    <property type="evidence" value="ECO:0007669"/>
    <property type="project" value="TreeGrafter"/>
</dbReference>
<dbReference type="FunFam" id="3.40.1190.20:FF:000001">
    <property type="entry name" value="Phosphofructokinase"/>
    <property type="match status" value="1"/>
</dbReference>
<dbReference type="PANTHER" id="PTHR46566">
    <property type="entry name" value="1-PHOSPHOFRUCTOKINASE-RELATED"/>
    <property type="match status" value="1"/>
</dbReference>
<dbReference type="PANTHER" id="PTHR46566:SF2">
    <property type="entry name" value="ATP-DEPENDENT 6-PHOSPHOFRUCTOKINASE ISOZYME 2"/>
    <property type="match status" value="1"/>
</dbReference>
<protein>
    <submittedName>
        <fullName evidence="8">Tagatose 6-phosphate kinase</fullName>
    </submittedName>
</protein>
<evidence type="ECO:0000313" key="9">
    <source>
        <dbReference type="Proteomes" id="UP000183687"/>
    </source>
</evidence>
<accession>A0AB38A6C3</accession>
<feature type="domain" description="Carbohydrate kinase PfkB" evidence="7">
    <location>
        <begin position="7"/>
        <end position="290"/>
    </location>
</feature>
<dbReference type="InterPro" id="IPR017583">
    <property type="entry name" value="Tagatose/fructose_Pkinase"/>
</dbReference>
<evidence type="ECO:0000256" key="2">
    <source>
        <dbReference type="ARBA" id="ARBA00022679"/>
    </source>
</evidence>
<gene>
    <name evidence="8" type="ORF">SAMN04489746_0776</name>
</gene>
<keyword evidence="4 8" id="KW-0418">Kinase</keyword>
<organism evidence="8 9">
    <name type="scientific">Atopobium minutum</name>
    <dbReference type="NCBI Taxonomy" id="1381"/>
    <lineage>
        <taxon>Bacteria</taxon>
        <taxon>Bacillati</taxon>
        <taxon>Actinomycetota</taxon>
        <taxon>Coriobacteriia</taxon>
        <taxon>Coriobacteriales</taxon>
        <taxon>Atopobiaceae</taxon>
        <taxon>Atopobium</taxon>
    </lineage>
</organism>
<reference evidence="8 9" key="1">
    <citation type="submission" date="2016-10" db="EMBL/GenBank/DDBJ databases">
        <authorList>
            <person name="Varghese N."/>
            <person name="Submissions S."/>
        </authorList>
    </citation>
    <scope>NUCLEOTIDE SEQUENCE [LARGE SCALE GENOMIC DNA]</scope>
    <source>
        <strain evidence="8 9">DSM 20586</strain>
    </source>
</reference>
<dbReference type="PIRSF" id="PIRSF000535">
    <property type="entry name" value="1PFK/6PFK/LacC"/>
    <property type="match status" value="1"/>
</dbReference>
<dbReference type="EMBL" id="FNSH01000001">
    <property type="protein sequence ID" value="SEB63338.1"/>
    <property type="molecule type" value="Genomic_DNA"/>
</dbReference>
<evidence type="ECO:0000313" key="8">
    <source>
        <dbReference type="EMBL" id="SEB63338.1"/>
    </source>
</evidence>
<dbReference type="SUPFAM" id="SSF53613">
    <property type="entry name" value="Ribokinase-like"/>
    <property type="match status" value="1"/>
</dbReference>
<evidence type="ECO:0000259" key="7">
    <source>
        <dbReference type="Pfam" id="PF00294"/>
    </source>
</evidence>
<proteinExistence type="inferred from homology"/>
<sequence length="310" mass="32713">MITTVTLNASIDKAYHMDQQVVGGTVMRVHAVKNSAGGKGLNVARAAKICGSRVQATGLVGGFNGRYLEQLTEQDGIVSAFGHIAGETRSCINILDERFSSTEFLEPGCEVSAQELEEYLEEFPRIIAQSAVVTISGSLPVGVPIHTYKLLVEMCKQADKPIILDTSGEALLQGISAHPTMIKPNQDELEALFGVSAQSRADVLTCAQRLYEGGIAQVVISLGGQGALLVCEQGTFQAIPPALTVVNTVGCGDSMVAAFAVGFERGMSAPDALVYAVAVASAAALSTRTGHYDPAHRDEILPQIELRKLA</sequence>
<dbReference type="GO" id="GO:0005524">
    <property type="term" value="F:ATP binding"/>
    <property type="evidence" value="ECO:0007669"/>
    <property type="project" value="UniProtKB-KW"/>
</dbReference>
<evidence type="ECO:0000256" key="4">
    <source>
        <dbReference type="ARBA" id="ARBA00022777"/>
    </source>
</evidence>
<evidence type="ECO:0000256" key="5">
    <source>
        <dbReference type="ARBA" id="ARBA00022840"/>
    </source>
</evidence>
<name>A0AB38A6C3_9ACTN</name>
<comment type="caution">
    <text evidence="8">The sequence shown here is derived from an EMBL/GenBank/DDBJ whole genome shotgun (WGS) entry which is preliminary data.</text>
</comment>
<keyword evidence="3" id="KW-0547">Nucleotide-binding</keyword>
<dbReference type="InterPro" id="IPR029056">
    <property type="entry name" value="Ribokinase-like"/>
</dbReference>
<dbReference type="InterPro" id="IPR011611">
    <property type="entry name" value="PfkB_dom"/>
</dbReference>
<evidence type="ECO:0000256" key="1">
    <source>
        <dbReference type="ARBA" id="ARBA00010688"/>
    </source>
</evidence>
<dbReference type="NCBIfam" id="TIGR03828">
    <property type="entry name" value="pfkB"/>
    <property type="match status" value="1"/>
</dbReference>
<evidence type="ECO:0000256" key="3">
    <source>
        <dbReference type="ARBA" id="ARBA00022741"/>
    </source>
</evidence>
<keyword evidence="2 6" id="KW-0808">Transferase</keyword>
<dbReference type="CDD" id="cd01164">
    <property type="entry name" value="FruK_PfkB_like"/>
    <property type="match status" value="1"/>
</dbReference>
<dbReference type="Proteomes" id="UP000183687">
    <property type="component" value="Unassembled WGS sequence"/>
</dbReference>
<keyword evidence="5" id="KW-0067">ATP-binding</keyword>
<dbReference type="RefSeq" id="WP_002563129.1">
    <property type="nucleotide sequence ID" value="NZ_CALJSN010000007.1"/>
</dbReference>